<dbReference type="SUPFAM" id="SSF50118">
    <property type="entry name" value="Cell growth inhibitor/plasmid maintenance toxic component"/>
    <property type="match status" value="1"/>
</dbReference>
<dbReference type="Gene3D" id="2.30.30.110">
    <property type="match status" value="1"/>
</dbReference>
<evidence type="ECO:0000313" key="4">
    <source>
        <dbReference type="Proteomes" id="UP000660380"/>
    </source>
</evidence>
<evidence type="ECO:0000256" key="2">
    <source>
        <dbReference type="ARBA" id="ARBA00022649"/>
    </source>
</evidence>
<dbReference type="Proteomes" id="UP000660380">
    <property type="component" value="Unassembled WGS sequence"/>
</dbReference>
<name>A0ABR8GYA9_9CYAN</name>
<dbReference type="RefSeq" id="WP_029634484.1">
    <property type="nucleotide sequence ID" value="NZ_JACJTA010000097.1"/>
</dbReference>
<organism evidence="3 4">
    <name type="scientific">Scytonema hofmannii FACHB-248</name>
    <dbReference type="NCBI Taxonomy" id="1842502"/>
    <lineage>
        <taxon>Bacteria</taxon>
        <taxon>Bacillati</taxon>
        <taxon>Cyanobacteriota</taxon>
        <taxon>Cyanophyceae</taxon>
        <taxon>Nostocales</taxon>
        <taxon>Scytonemataceae</taxon>
        <taxon>Scytonema</taxon>
    </lineage>
</organism>
<dbReference type="InterPro" id="IPR011067">
    <property type="entry name" value="Plasmid_toxin/cell-grow_inhib"/>
</dbReference>
<keyword evidence="2" id="KW-1277">Toxin-antitoxin system</keyword>
<comment type="similarity">
    <text evidence="1">Belongs to the PemK/MazF family.</text>
</comment>
<dbReference type="PANTHER" id="PTHR33988:SF3">
    <property type="entry name" value="ENDORIBONUCLEASE TOXIN CHPB-RELATED"/>
    <property type="match status" value="1"/>
</dbReference>
<protein>
    <submittedName>
        <fullName evidence="3">Type II toxin-antitoxin system PemK/MazF family toxin</fullName>
    </submittedName>
</protein>
<dbReference type="Pfam" id="PF02452">
    <property type="entry name" value="PemK_toxin"/>
    <property type="match status" value="1"/>
</dbReference>
<evidence type="ECO:0000256" key="1">
    <source>
        <dbReference type="ARBA" id="ARBA00007521"/>
    </source>
</evidence>
<dbReference type="PANTHER" id="PTHR33988">
    <property type="entry name" value="ENDORIBONUCLEASE MAZF-RELATED"/>
    <property type="match status" value="1"/>
</dbReference>
<gene>
    <name evidence="3" type="ORF">H6G81_29340</name>
</gene>
<reference evidence="3 4" key="1">
    <citation type="journal article" date="2020" name="ISME J.">
        <title>Comparative genomics reveals insights into cyanobacterial evolution and habitat adaptation.</title>
        <authorList>
            <person name="Chen M.Y."/>
            <person name="Teng W.K."/>
            <person name="Zhao L."/>
            <person name="Hu C.X."/>
            <person name="Zhou Y.K."/>
            <person name="Han B.P."/>
            <person name="Song L.R."/>
            <person name="Shu W.S."/>
        </authorList>
    </citation>
    <scope>NUCLEOTIDE SEQUENCE [LARGE SCALE GENOMIC DNA]</scope>
    <source>
        <strain evidence="3 4">FACHB-248</strain>
    </source>
</reference>
<dbReference type="EMBL" id="JACJTA010000097">
    <property type="protein sequence ID" value="MBD2608516.1"/>
    <property type="molecule type" value="Genomic_DNA"/>
</dbReference>
<accession>A0ABR8GYA9</accession>
<comment type="caution">
    <text evidence="3">The sequence shown here is derived from an EMBL/GenBank/DDBJ whole genome shotgun (WGS) entry which is preliminary data.</text>
</comment>
<evidence type="ECO:0000313" key="3">
    <source>
        <dbReference type="EMBL" id="MBD2608516.1"/>
    </source>
</evidence>
<keyword evidence="4" id="KW-1185">Reference proteome</keyword>
<sequence>MLQPDLLTCGDVIIVALPAHTPRGHEQQGTRPAVIVGIPLREIRYPMLMIAPLTTQSGSWTFNNPSLYPRLETGTGGLSQSSIVLLDQTRALDISRIMAYLGTLTPEQYAPIFNGLMQLFRLENS</sequence>
<proteinExistence type="inferred from homology"/>
<dbReference type="InterPro" id="IPR003477">
    <property type="entry name" value="PemK-like"/>
</dbReference>